<dbReference type="AlphaFoldDB" id="C2FSX5"/>
<keyword evidence="1" id="KW-0732">Signal</keyword>
<reference evidence="2 3" key="1">
    <citation type="submission" date="2009-01" db="EMBL/GenBank/DDBJ databases">
        <authorList>
            <person name="Qin X."/>
            <person name="Bachman B."/>
            <person name="Battles P."/>
            <person name="Bell A."/>
            <person name="Bess C."/>
            <person name="Bickham C."/>
            <person name="Chaboub L."/>
            <person name="Chen D."/>
            <person name="Coyle M."/>
            <person name="Deiros D.R."/>
            <person name="Dinh H."/>
            <person name="Forbes L."/>
            <person name="Fowler G."/>
            <person name="Francisco L."/>
            <person name="Fu Q."/>
            <person name="Gubbala S."/>
            <person name="Hale W."/>
            <person name="Han Y."/>
            <person name="Hemphill L."/>
            <person name="Highlander S.K."/>
            <person name="Hirani K."/>
            <person name="Hogues M."/>
            <person name="Jackson L."/>
            <person name="Jakkamsetti A."/>
            <person name="Javaid M."/>
            <person name="Jiang H."/>
            <person name="Korchina V."/>
            <person name="Kovar C."/>
            <person name="Lara F."/>
            <person name="Lee S."/>
            <person name="Mata R."/>
            <person name="Mathew T."/>
            <person name="Moen C."/>
            <person name="Morales K."/>
            <person name="Munidasa M."/>
            <person name="Nazareth L."/>
            <person name="Ngo R."/>
            <person name="Nguyen L."/>
            <person name="Okwuonu G."/>
            <person name="Ongeri F."/>
            <person name="Patil S."/>
            <person name="Petrosino J."/>
            <person name="Pham C."/>
            <person name="Pham P."/>
            <person name="Pu L.-L."/>
            <person name="Puazo M."/>
            <person name="Raj R."/>
            <person name="Reid J."/>
            <person name="Rouhana J."/>
            <person name="Saada N."/>
            <person name="Shang Y."/>
            <person name="Simmons D."/>
            <person name="Thornton R."/>
            <person name="Warren J."/>
            <person name="Weissenberger G."/>
            <person name="Zhang J."/>
            <person name="Zhang L."/>
            <person name="Zhou C."/>
            <person name="Zhu D."/>
            <person name="Muzny D."/>
            <person name="Worley K."/>
            <person name="Gibbs R."/>
        </authorList>
    </citation>
    <scope>NUCLEOTIDE SEQUENCE [LARGE SCALE GENOMIC DNA]</scope>
    <source>
        <strain evidence="2 3">ATCC 33300</strain>
    </source>
</reference>
<evidence type="ECO:0000256" key="1">
    <source>
        <dbReference type="SAM" id="SignalP"/>
    </source>
</evidence>
<dbReference type="HOGENOM" id="CLU_1884461_0_0_10"/>
<accession>C2FSX5</accession>
<organism evidence="2 3">
    <name type="scientific">Sphingobacterium spiritivorum ATCC 33300</name>
    <dbReference type="NCBI Taxonomy" id="525372"/>
    <lineage>
        <taxon>Bacteria</taxon>
        <taxon>Pseudomonadati</taxon>
        <taxon>Bacteroidota</taxon>
        <taxon>Sphingobacteriia</taxon>
        <taxon>Sphingobacteriales</taxon>
        <taxon>Sphingobacteriaceae</taxon>
        <taxon>Sphingobacterium</taxon>
    </lineage>
</organism>
<gene>
    <name evidence="2" type="ORF">HMPREF0765_0431</name>
</gene>
<dbReference type="PROSITE" id="PS51257">
    <property type="entry name" value="PROKAR_LIPOPROTEIN"/>
    <property type="match status" value="1"/>
</dbReference>
<evidence type="ECO:0000313" key="3">
    <source>
        <dbReference type="Proteomes" id="UP000006241"/>
    </source>
</evidence>
<feature type="chain" id="PRO_5002912165" evidence="1">
    <location>
        <begin position="26"/>
        <end position="135"/>
    </location>
</feature>
<protein>
    <submittedName>
        <fullName evidence="2">Uncharacterized protein</fullName>
    </submittedName>
</protein>
<name>C2FSX5_SPHSI</name>
<dbReference type="EMBL" id="ACHB01000007">
    <property type="protein sequence ID" value="EEI94099.1"/>
    <property type="molecule type" value="Genomic_DNA"/>
</dbReference>
<dbReference type="InterPro" id="IPR038468">
    <property type="entry name" value="MmpS_C"/>
</dbReference>
<dbReference type="Gene3D" id="2.60.40.2880">
    <property type="entry name" value="MmpS1-5, C-terminal soluble domain"/>
    <property type="match status" value="1"/>
</dbReference>
<dbReference type="Proteomes" id="UP000006241">
    <property type="component" value="Unassembled WGS sequence"/>
</dbReference>
<comment type="caution">
    <text evidence="2">The sequence shown here is derived from an EMBL/GenBank/DDBJ whole genome shotgun (WGS) entry which is preliminary data.</text>
</comment>
<dbReference type="RefSeq" id="WP_003011785.1">
    <property type="nucleotide sequence ID" value="NZ_GG668635.1"/>
</dbReference>
<proteinExistence type="predicted"/>
<evidence type="ECO:0000313" key="2">
    <source>
        <dbReference type="EMBL" id="EEI94099.1"/>
    </source>
</evidence>
<sequence length="135" mass="14695">MKKMNFKSGILAALTVLLSISLLYSCDKDDNNVSTYPKNVKIAYSITSKSKDIKMGKLTFTDSTGKDSVQTNGQVPFNKSVPRLISKQGEKAKLAFASAGNGEITLEIKVDEKVVKTESFKSAADSLKGSIEYIF</sequence>
<feature type="signal peptide" evidence="1">
    <location>
        <begin position="1"/>
        <end position="25"/>
    </location>
</feature>